<name>A0A545AXT6_9ACTN</name>
<dbReference type="InParanoid" id="A0A545AXT6"/>
<dbReference type="Proteomes" id="UP000317982">
    <property type="component" value="Unassembled WGS sequence"/>
</dbReference>
<dbReference type="AlphaFoldDB" id="A0A545AXT6"/>
<dbReference type="RefSeq" id="WP_142703553.1">
    <property type="nucleotide sequence ID" value="NZ_VIRS01000003.1"/>
</dbReference>
<evidence type="ECO:0000313" key="2">
    <source>
        <dbReference type="Proteomes" id="UP000317982"/>
    </source>
</evidence>
<evidence type="ECO:0000313" key="1">
    <source>
        <dbReference type="EMBL" id="TQS46146.1"/>
    </source>
</evidence>
<evidence type="ECO:0008006" key="3">
    <source>
        <dbReference type="Google" id="ProtNLM"/>
    </source>
</evidence>
<protein>
    <recommendedName>
        <fullName evidence="3">N-terminal of MaoC-like dehydratase domain-containing protein</fullName>
    </recommendedName>
</protein>
<gene>
    <name evidence="1" type="ORF">FL583_06610</name>
</gene>
<reference evidence="1 2" key="1">
    <citation type="submission" date="2019-07" db="EMBL/GenBank/DDBJ databases">
        <title>Cryptosporangium phraense sp. nov., isolated from plant litter.</title>
        <authorList>
            <person name="Suriyachadkun C."/>
        </authorList>
    </citation>
    <scope>NUCLEOTIDE SEQUENCE [LARGE SCALE GENOMIC DNA]</scope>
    <source>
        <strain evidence="1 2">A-T 5661</strain>
    </source>
</reference>
<dbReference type="EMBL" id="VIRS01000003">
    <property type="protein sequence ID" value="TQS46146.1"/>
    <property type="molecule type" value="Genomic_DNA"/>
</dbReference>
<dbReference type="Gene3D" id="3.10.129.10">
    <property type="entry name" value="Hotdog Thioesterase"/>
    <property type="match status" value="1"/>
</dbReference>
<sequence length="182" mass="20686">MAMVERLAAFATTAKQKDFEWDFTKGVESYETWDEIEIGASGPGMRVFEVTEDDILSFNRSCLETDPMLVDPEYAAAHGGLRQHPLFVVQVVFWCIDTGIGSWLRSPGARNPGQHIELFEPFVVGETITATITHQDKWIRRDKTYVEDEVALHNQDGVLKAVWFTRLIIPPNRAELVRYASL</sequence>
<organism evidence="1 2">
    <name type="scientific">Cryptosporangium phraense</name>
    <dbReference type="NCBI Taxonomy" id="2593070"/>
    <lineage>
        <taxon>Bacteria</taxon>
        <taxon>Bacillati</taxon>
        <taxon>Actinomycetota</taxon>
        <taxon>Actinomycetes</taxon>
        <taxon>Cryptosporangiales</taxon>
        <taxon>Cryptosporangiaceae</taxon>
        <taxon>Cryptosporangium</taxon>
    </lineage>
</organism>
<keyword evidence="2" id="KW-1185">Reference proteome</keyword>
<dbReference type="OrthoDB" id="5298629at2"/>
<accession>A0A545AXT6</accession>
<dbReference type="SUPFAM" id="SSF54637">
    <property type="entry name" value="Thioesterase/thiol ester dehydrase-isomerase"/>
    <property type="match status" value="1"/>
</dbReference>
<dbReference type="InterPro" id="IPR029069">
    <property type="entry name" value="HotDog_dom_sf"/>
</dbReference>
<dbReference type="CDD" id="cd03441">
    <property type="entry name" value="R_hydratase_like"/>
    <property type="match status" value="1"/>
</dbReference>
<comment type="caution">
    <text evidence="1">The sequence shown here is derived from an EMBL/GenBank/DDBJ whole genome shotgun (WGS) entry which is preliminary data.</text>
</comment>
<proteinExistence type="predicted"/>